<dbReference type="AlphaFoldDB" id="A0A8J1IVB1"/>
<name>A0A8J1IVB1_XENTR</name>
<evidence type="ECO:0000313" key="2">
    <source>
        <dbReference type="RefSeq" id="XP_031749533.1"/>
    </source>
</evidence>
<dbReference type="OrthoDB" id="9906453at2759"/>
<sequence>MESDRNCAKWVLYKLYCFFLKIAQYIPEGIRNKIPIENTRKFVLHILDLNCMKVIPEGTRNSIKEFLQNGSEVDGQLQSISHNVGPSVTHRNKQKRTPVIGIFSRESEGSYRWLTDHLTTEFHIKTFYISNRGEWKQREDFYECTYAILYHSKNRGRVNITDVTDSLYNEELQFLSAVLGKKNLIVVTDDLADAGPEAKRTILRNQPSIKNLAAELFLFSVEEKQSLYNGPITKKLADMKLIFYGKFS</sequence>
<dbReference type="GeneID" id="108648804"/>
<protein>
    <submittedName>
        <fullName evidence="2">Uncharacterized protein LOC108648804</fullName>
    </submittedName>
</protein>
<reference evidence="2" key="1">
    <citation type="submission" date="2025-08" db="UniProtKB">
        <authorList>
            <consortium name="RefSeq"/>
        </authorList>
    </citation>
    <scope>IDENTIFICATION</scope>
    <source>
        <strain evidence="2">Nigerian</strain>
        <tissue evidence="2">Liver and blood</tissue>
    </source>
</reference>
<dbReference type="RefSeq" id="XP_031749533.1">
    <property type="nucleotide sequence ID" value="XM_031893673.1"/>
</dbReference>
<dbReference type="Xenbase" id="XB-GENE-29091243">
    <property type="gene designation" value="LOC108648804"/>
</dbReference>
<evidence type="ECO:0000313" key="3">
    <source>
        <dbReference type="Xenbase" id="XB-GENE-29091243"/>
    </source>
</evidence>
<accession>A0A8J1IVB1</accession>
<dbReference type="KEGG" id="xtr:108648804"/>
<gene>
    <name evidence="2 3" type="primary">LOC108648804</name>
</gene>
<keyword evidence="1" id="KW-1185">Reference proteome</keyword>
<dbReference type="Proteomes" id="UP000008143">
    <property type="component" value="Chromosome 9"/>
</dbReference>
<dbReference type="AGR" id="Xenbase:XB-GENE-29091243"/>
<evidence type="ECO:0000313" key="1">
    <source>
        <dbReference type="Proteomes" id="UP000008143"/>
    </source>
</evidence>
<proteinExistence type="predicted"/>
<organism evidence="1 2">
    <name type="scientific">Xenopus tropicalis</name>
    <name type="common">Western clawed frog</name>
    <name type="synonym">Silurana tropicalis</name>
    <dbReference type="NCBI Taxonomy" id="8364"/>
    <lineage>
        <taxon>Eukaryota</taxon>
        <taxon>Metazoa</taxon>
        <taxon>Chordata</taxon>
        <taxon>Craniata</taxon>
        <taxon>Vertebrata</taxon>
        <taxon>Euteleostomi</taxon>
        <taxon>Amphibia</taxon>
        <taxon>Batrachia</taxon>
        <taxon>Anura</taxon>
        <taxon>Pipoidea</taxon>
        <taxon>Pipidae</taxon>
        <taxon>Xenopodinae</taxon>
        <taxon>Xenopus</taxon>
        <taxon>Silurana</taxon>
    </lineage>
</organism>